<evidence type="ECO:0008006" key="4">
    <source>
        <dbReference type="Google" id="ProtNLM"/>
    </source>
</evidence>
<proteinExistence type="predicted"/>
<name>A0AA86P612_9EUKA</name>
<comment type="caution">
    <text evidence="1">The sequence shown here is derived from an EMBL/GenBank/DDBJ whole genome shotgun (WGS) entry which is preliminary data.</text>
</comment>
<dbReference type="EMBL" id="CAXDID020000052">
    <property type="protein sequence ID" value="CAL6005768.1"/>
    <property type="molecule type" value="Genomic_DNA"/>
</dbReference>
<organism evidence="1">
    <name type="scientific">Hexamita inflata</name>
    <dbReference type="NCBI Taxonomy" id="28002"/>
    <lineage>
        <taxon>Eukaryota</taxon>
        <taxon>Metamonada</taxon>
        <taxon>Diplomonadida</taxon>
        <taxon>Hexamitidae</taxon>
        <taxon>Hexamitinae</taxon>
        <taxon>Hexamita</taxon>
    </lineage>
</organism>
<dbReference type="EMBL" id="CATOUU010000517">
    <property type="protein sequence ID" value="CAI9932431.1"/>
    <property type="molecule type" value="Genomic_DNA"/>
</dbReference>
<protein>
    <recommendedName>
        <fullName evidence="4">BPI-like protein</fullName>
    </recommendedName>
</protein>
<dbReference type="SUPFAM" id="SSF55394">
    <property type="entry name" value="Bactericidal permeability-increasing protein, BPI"/>
    <property type="match status" value="1"/>
</dbReference>
<evidence type="ECO:0000313" key="3">
    <source>
        <dbReference type="Proteomes" id="UP001642409"/>
    </source>
</evidence>
<dbReference type="PANTHER" id="PTHR46801:SF2">
    <property type="entry name" value="LIPOPOLYSACCHARIDE-BINDING PROTEIN"/>
    <property type="match status" value="1"/>
</dbReference>
<dbReference type="Proteomes" id="UP001642409">
    <property type="component" value="Unassembled WGS sequence"/>
</dbReference>
<dbReference type="GO" id="GO:0008289">
    <property type="term" value="F:lipid binding"/>
    <property type="evidence" value="ECO:0007669"/>
    <property type="project" value="InterPro"/>
</dbReference>
<evidence type="ECO:0000313" key="2">
    <source>
        <dbReference type="EMBL" id="CAL6005768.1"/>
    </source>
</evidence>
<dbReference type="AlphaFoldDB" id="A0AA86P612"/>
<keyword evidence="3" id="KW-1185">Reference proteome</keyword>
<reference evidence="1" key="1">
    <citation type="submission" date="2023-06" db="EMBL/GenBank/DDBJ databases">
        <authorList>
            <person name="Kurt Z."/>
        </authorList>
    </citation>
    <scope>NUCLEOTIDE SEQUENCE</scope>
</reference>
<gene>
    <name evidence="2" type="ORF">HINF_LOCUS19694</name>
    <name evidence="1" type="ORF">HINF_LOCUS20076</name>
</gene>
<dbReference type="Gene3D" id="3.15.10.10">
    <property type="entry name" value="Bactericidal permeability-increasing protein, domain 1"/>
    <property type="match status" value="1"/>
</dbReference>
<accession>A0AA86P612</accession>
<dbReference type="InterPro" id="IPR045897">
    <property type="entry name" value="BPI/LBP_pln"/>
</dbReference>
<reference evidence="2 3" key="2">
    <citation type="submission" date="2024-07" db="EMBL/GenBank/DDBJ databases">
        <authorList>
            <person name="Akdeniz Z."/>
        </authorList>
    </citation>
    <scope>NUCLEOTIDE SEQUENCE [LARGE SCALE GENOMIC DNA]</scope>
</reference>
<sequence length="428" mass="49605">MLQCLVTISLNSECYTRQFPRNLYVNDSALTMVVTESGFNHFISKFKQDTHRIIGTRFPDQNFHLNLGIIAVDFKLSDIIIAEFIVHEAFVILDGNQQLQMNIVNASAVFNFQWEFKQTSYPYTSDQGSGKIIIKDVSAHLTMQTDCSYDECPNRMISNVSNVQVQIGVLHLQLSGGQSWIYQSMIELVINAVKNILVGKVEIIAKEALIYGLNSLFIFYRPTKQYQNFQDVIKDERYTNGWTVGKGYGAIMYSGYVYNQNNFTDEYMQTSMLQPIILNRFNSHVQVIIQAAAFNNVYYIFHKYYNSYSTTDFNILFAPYIEFYDQKALLTMQIIYQGVQYTIKLAGNPLLQKIGDQSCAYFEFQKYEMKPYNEILEDLVLQNMNLVIKNTCYMIMNNPFMDPYLSISRVKAILTQDDNSIRFLTNFE</sequence>
<evidence type="ECO:0000313" key="1">
    <source>
        <dbReference type="EMBL" id="CAI9932431.1"/>
    </source>
</evidence>
<dbReference type="PANTHER" id="PTHR46801">
    <property type="entry name" value="OS06G0309200 PROTEIN"/>
    <property type="match status" value="1"/>
</dbReference>
<dbReference type="InterPro" id="IPR017943">
    <property type="entry name" value="Bactericidal_perm-incr_a/b_dom"/>
</dbReference>